<reference evidence="3" key="1">
    <citation type="journal article" date="2019" name="Int. J. Syst. Evol. Microbiol.">
        <title>The Global Catalogue of Microorganisms (GCM) 10K type strain sequencing project: providing services to taxonomists for standard genome sequencing and annotation.</title>
        <authorList>
            <consortium name="The Broad Institute Genomics Platform"/>
            <consortium name="The Broad Institute Genome Sequencing Center for Infectious Disease"/>
            <person name="Wu L."/>
            <person name="Ma J."/>
        </authorList>
    </citation>
    <scope>NUCLEOTIDE SEQUENCE [LARGE SCALE GENOMIC DNA]</scope>
    <source>
        <strain evidence="3">CGMCC 1.18437</strain>
    </source>
</reference>
<proteinExistence type="predicted"/>
<organism evidence="2 3">
    <name type="scientific">Deinococcus metalli</name>
    <dbReference type="NCBI Taxonomy" id="1141878"/>
    <lineage>
        <taxon>Bacteria</taxon>
        <taxon>Thermotogati</taxon>
        <taxon>Deinococcota</taxon>
        <taxon>Deinococci</taxon>
        <taxon>Deinococcales</taxon>
        <taxon>Deinococcaceae</taxon>
        <taxon>Deinococcus</taxon>
    </lineage>
</organism>
<keyword evidence="3" id="KW-1185">Reference proteome</keyword>
<evidence type="ECO:0000256" key="1">
    <source>
        <dbReference type="SAM" id="MobiDB-lite"/>
    </source>
</evidence>
<dbReference type="EMBL" id="BNAJ01000001">
    <property type="protein sequence ID" value="GHF34346.1"/>
    <property type="molecule type" value="Genomic_DNA"/>
</dbReference>
<name>A0ABQ3JLH9_9DEIO</name>
<dbReference type="Proteomes" id="UP000619376">
    <property type="component" value="Unassembled WGS sequence"/>
</dbReference>
<comment type="caution">
    <text evidence="2">The sequence shown here is derived from an EMBL/GenBank/DDBJ whole genome shotgun (WGS) entry which is preliminary data.</text>
</comment>
<protein>
    <submittedName>
        <fullName evidence="2">Uncharacterized protein</fullName>
    </submittedName>
</protein>
<accession>A0ABQ3JLH9</accession>
<gene>
    <name evidence="2" type="ORF">GCM10017781_08970</name>
</gene>
<evidence type="ECO:0000313" key="3">
    <source>
        <dbReference type="Proteomes" id="UP000619376"/>
    </source>
</evidence>
<evidence type="ECO:0000313" key="2">
    <source>
        <dbReference type="EMBL" id="GHF34346.1"/>
    </source>
</evidence>
<feature type="compositionally biased region" description="Basic and acidic residues" evidence="1">
    <location>
        <begin position="48"/>
        <end position="59"/>
    </location>
</feature>
<feature type="region of interest" description="Disordered" evidence="1">
    <location>
        <begin position="1"/>
        <end position="66"/>
    </location>
</feature>
<sequence length="66" mass="7091">MLGGMTPPERTPAQRIEGVPEREGEVLISGLDTGPSNAERGTPTPTELEERLLPTHPLDEPTDEDG</sequence>